<sequence length="348" mass="36722">MTSRADRDAGGDIRSRKLRHIEACLRHDVDYTTRTTGLERYDLPYSALPETDLASVDLSTRFLGRPLRAPLLIGAMTGGAELAARINRNLATAAQQLGVGLMLGSQRIMLARPEVTSSFAVRDLAPDALLIGNLGAAQLNKGYGAAEVLRAVRDVEADALAFHTNPLQEAVQEDGDTDFRGLVGRLGEVIEAVPFPILVKEVGHGLGAGVATRVAEVGAAAVDVAGAGGTSWAKVEQYVRYGAVRHPELAEWGLPTAQALTEIRRALPGFPVIASGGIRTGTEAAKALALGADVVAVARPLLRPATESADAVRAWIENFLWELRVALHCTGCGDLPALRALNLAPPAQ</sequence>
<gene>
    <name evidence="11" type="primary">fni</name>
    <name evidence="13" type="ORF">G443_000794</name>
</gene>
<comment type="similarity">
    <text evidence="11">Belongs to the IPP isomerase type 2 family.</text>
</comment>
<evidence type="ECO:0000256" key="9">
    <source>
        <dbReference type="ARBA" id="ARBA00023235"/>
    </source>
</evidence>
<evidence type="ECO:0000256" key="11">
    <source>
        <dbReference type="HAMAP-Rule" id="MF_00354"/>
    </source>
</evidence>
<feature type="binding site" evidence="11">
    <location>
        <position position="105"/>
    </location>
    <ligand>
        <name>FMN</name>
        <dbReference type="ChEBI" id="CHEBI:58210"/>
    </ligand>
</feature>
<reference evidence="13 14" key="2">
    <citation type="submission" date="2022-06" db="EMBL/GenBank/DDBJ databases">
        <title>Genomic Encyclopedia of Type Strains, Phase I: the one thousand microbial genomes (KMG-I) project.</title>
        <authorList>
            <person name="Kyrpides N."/>
        </authorList>
    </citation>
    <scope>NUCLEOTIDE SEQUENCE [LARGE SCALE GENOMIC DNA]</scope>
    <source>
        <strain evidence="13 14">DSM 43889</strain>
    </source>
</reference>
<feature type="binding site" evidence="11">
    <location>
        <position position="168"/>
    </location>
    <ligand>
        <name>substrate</name>
    </ligand>
</feature>
<dbReference type="PANTHER" id="PTHR43665:SF1">
    <property type="entry name" value="ISOPENTENYL-DIPHOSPHATE DELTA-ISOMERASE"/>
    <property type="match status" value="1"/>
</dbReference>
<evidence type="ECO:0000256" key="1">
    <source>
        <dbReference type="ARBA" id="ARBA00001917"/>
    </source>
</evidence>
<dbReference type="EMBL" id="AUBJ02000001">
    <property type="protein sequence ID" value="MCP2330524.1"/>
    <property type="molecule type" value="Genomic_DNA"/>
</dbReference>
<keyword evidence="4 11" id="KW-0288">FMN</keyword>
<comment type="cofactor">
    <cofactor evidence="11">
        <name>NADPH</name>
        <dbReference type="ChEBI" id="CHEBI:57783"/>
    </cofactor>
</comment>
<dbReference type="Pfam" id="PF01070">
    <property type="entry name" value="FMN_dh"/>
    <property type="match status" value="1"/>
</dbReference>
<keyword evidence="7 11" id="KW-0521">NADP</keyword>
<feature type="binding site" evidence="11">
    <location>
        <position position="200"/>
    </location>
    <ligand>
        <name>FMN</name>
        <dbReference type="ChEBI" id="CHEBI:58210"/>
    </ligand>
</feature>
<feature type="binding site" evidence="11">
    <location>
        <begin position="75"/>
        <end position="77"/>
    </location>
    <ligand>
        <name>FMN</name>
        <dbReference type="ChEBI" id="CHEBI:58210"/>
    </ligand>
</feature>
<comment type="caution">
    <text evidence="13">The sequence shown here is derived from an EMBL/GenBank/DDBJ whole genome shotgun (WGS) entry which is preliminary data.</text>
</comment>
<accession>A0ABT1JE91</accession>
<keyword evidence="9 11" id="KW-0413">Isomerase</keyword>
<reference evidence="13 14" key="1">
    <citation type="submission" date="2013-07" db="EMBL/GenBank/DDBJ databases">
        <authorList>
            <consortium name="DOE Joint Genome Institute"/>
            <person name="Reeve W."/>
            <person name="Huntemann M."/>
            <person name="Han J."/>
            <person name="Chen A."/>
            <person name="Kyrpides N."/>
            <person name="Mavromatis K."/>
            <person name="Markowitz V."/>
            <person name="Palaniappan K."/>
            <person name="Ivanova N."/>
            <person name="Schaumberg A."/>
            <person name="Pati A."/>
            <person name="Liolios K."/>
            <person name="Nordberg H.P."/>
            <person name="Cantor M.N."/>
            <person name="Hua S.X."/>
            <person name="Woyke T."/>
        </authorList>
    </citation>
    <scope>NUCLEOTIDE SEQUENCE [LARGE SCALE GENOMIC DNA]</scope>
    <source>
        <strain evidence="13 14">DSM 43889</strain>
    </source>
</reference>
<keyword evidence="5 11" id="KW-0479">Metal-binding</keyword>
<feature type="domain" description="FMN-dependent dehydrogenase" evidence="12">
    <location>
        <begin position="186"/>
        <end position="339"/>
    </location>
</feature>
<evidence type="ECO:0000313" key="14">
    <source>
        <dbReference type="Proteomes" id="UP000791080"/>
    </source>
</evidence>
<evidence type="ECO:0000259" key="12">
    <source>
        <dbReference type="Pfam" id="PF01070"/>
    </source>
</evidence>
<dbReference type="Proteomes" id="UP000791080">
    <property type="component" value="Unassembled WGS sequence"/>
</dbReference>
<evidence type="ECO:0000256" key="10">
    <source>
        <dbReference type="ARBA" id="ARBA00025810"/>
    </source>
</evidence>
<comment type="caution">
    <text evidence="11">Lacks conserved residue(s) required for the propagation of feature annotation.</text>
</comment>
<proteinExistence type="inferred from homology"/>
<dbReference type="InterPro" id="IPR011179">
    <property type="entry name" value="IPdP_isomerase"/>
</dbReference>
<dbReference type="HAMAP" id="MF_00354">
    <property type="entry name" value="Idi_2"/>
    <property type="match status" value="1"/>
</dbReference>
<dbReference type="InterPro" id="IPR000262">
    <property type="entry name" value="FMN-dep_DH"/>
</dbReference>
<evidence type="ECO:0000313" key="13">
    <source>
        <dbReference type="EMBL" id="MCP2330524.1"/>
    </source>
</evidence>
<evidence type="ECO:0000256" key="3">
    <source>
        <dbReference type="ARBA" id="ARBA00022630"/>
    </source>
</evidence>
<dbReference type="Gene3D" id="3.20.20.70">
    <property type="entry name" value="Aldolase class I"/>
    <property type="match status" value="1"/>
</dbReference>
<keyword evidence="2 11" id="KW-0963">Cytoplasm</keyword>
<feature type="binding site" evidence="11">
    <location>
        <position position="169"/>
    </location>
    <ligand>
        <name>Mg(2+)</name>
        <dbReference type="ChEBI" id="CHEBI:18420"/>
    </ligand>
</feature>
<evidence type="ECO:0000256" key="5">
    <source>
        <dbReference type="ARBA" id="ARBA00022723"/>
    </source>
</evidence>
<dbReference type="PANTHER" id="PTHR43665">
    <property type="entry name" value="ISOPENTENYL-DIPHOSPHATE DELTA-ISOMERASE"/>
    <property type="match status" value="1"/>
</dbReference>
<keyword evidence="8 11" id="KW-0414">Isoprene biosynthesis</keyword>
<dbReference type="EC" id="5.3.3.2" evidence="11"/>
<comment type="catalytic activity">
    <reaction evidence="11">
        <text>isopentenyl diphosphate = dimethylallyl diphosphate</text>
        <dbReference type="Rhea" id="RHEA:23284"/>
        <dbReference type="ChEBI" id="CHEBI:57623"/>
        <dbReference type="ChEBI" id="CHEBI:128769"/>
        <dbReference type="EC" id="5.3.3.2"/>
    </reaction>
</comment>
<comment type="cofactor">
    <cofactor evidence="1 11">
        <name>FMN</name>
        <dbReference type="ChEBI" id="CHEBI:58210"/>
    </cofactor>
</comment>
<feature type="binding site" evidence="11">
    <location>
        <begin position="105"/>
        <end position="107"/>
    </location>
    <ligand>
        <name>substrate</name>
    </ligand>
</feature>
<feature type="binding site" evidence="11">
    <location>
        <position position="230"/>
    </location>
    <ligand>
        <name>FMN</name>
        <dbReference type="ChEBI" id="CHEBI:58210"/>
    </ligand>
</feature>
<evidence type="ECO:0000256" key="2">
    <source>
        <dbReference type="ARBA" id="ARBA00022490"/>
    </source>
</evidence>
<dbReference type="CDD" id="cd02811">
    <property type="entry name" value="IDI-2_FMN"/>
    <property type="match status" value="1"/>
</dbReference>
<dbReference type="RefSeq" id="WP_051313670.1">
    <property type="nucleotide sequence ID" value="NZ_AUBJ02000001.1"/>
</dbReference>
<protein>
    <recommendedName>
        <fullName evidence="11">Isopentenyl-diphosphate delta-isomerase</fullName>
        <shortName evidence="11">IPP isomerase</shortName>
        <ecNumber evidence="11">5.3.3.2</ecNumber>
    </recommendedName>
    <alternativeName>
        <fullName evidence="11">Isopentenyl diphosphate:dimethylallyl diphosphate isomerase</fullName>
    </alternativeName>
    <alternativeName>
        <fullName evidence="11">Isopentenyl pyrophosphate isomerase</fullName>
    </alternativeName>
    <alternativeName>
        <fullName evidence="11">Type 2 isopentenyl diphosphate isomerase</fullName>
        <shortName evidence="11">IDI-2</shortName>
    </alternativeName>
</protein>
<feature type="binding site" evidence="11">
    <location>
        <position position="133"/>
    </location>
    <ligand>
        <name>FMN</name>
        <dbReference type="ChEBI" id="CHEBI:58210"/>
    </ligand>
</feature>
<name>A0ABT1JE91_ACTCY</name>
<keyword evidence="14" id="KW-1185">Reference proteome</keyword>
<keyword evidence="6 11" id="KW-0460">Magnesium</keyword>
<dbReference type="InterPro" id="IPR013785">
    <property type="entry name" value="Aldolase_TIM"/>
</dbReference>
<feature type="binding site" evidence="11">
    <location>
        <begin position="298"/>
        <end position="299"/>
    </location>
    <ligand>
        <name>FMN</name>
        <dbReference type="ChEBI" id="CHEBI:58210"/>
    </ligand>
</feature>
<dbReference type="SUPFAM" id="SSF51395">
    <property type="entry name" value="FMN-linked oxidoreductases"/>
    <property type="match status" value="1"/>
</dbReference>
<evidence type="ECO:0000256" key="4">
    <source>
        <dbReference type="ARBA" id="ARBA00022643"/>
    </source>
</evidence>
<feature type="binding site" evidence="11">
    <location>
        <begin position="277"/>
        <end position="279"/>
    </location>
    <ligand>
        <name>FMN</name>
        <dbReference type="ChEBI" id="CHEBI:58210"/>
    </ligand>
</feature>
<comment type="subcellular location">
    <subcellularLocation>
        <location evidence="11">Cytoplasm</location>
    </subcellularLocation>
</comment>
<evidence type="ECO:0000256" key="7">
    <source>
        <dbReference type="ARBA" id="ARBA00022857"/>
    </source>
</evidence>
<organism evidence="13 14">
    <name type="scientific">Actinoalloteichus caeruleus DSM 43889</name>
    <dbReference type="NCBI Taxonomy" id="1120930"/>
    <lineage>
        <taxon>Bacteria</taxon>
        <taxon>Bacillati</taxon>
        <taxon>Actinomycetota</taxon>
        <taxon>Actinomycetes</taxon>
        <taxon>Pseudonocardiales</taxon>
        <taxon>Pseudonocardiaceae</taxon>
        <taxon>Actinoalloteichus</taxon>
        <taxon>Actinoalloteichus cyanogriseus</taxon>
    </lineage>
</organism>
<keyword evidence="3 11" id="KW-0285">Flavoprotein</keyword>
<feature type="binding site" evidence="11">
    <location>
        <begin position="16"/>
        <end position="17"/>
    </location>
    <ligand>
        <name>substrate</name>
    </ligand>
</feature>
<comment type="cofactor">
    <cofactor evidence="11">
        <name>Mg(2+)</name>
        <dbReference type="ChEBI" id="CHEBI:18420"/>
    </cofactor>
</comment>
<dbReference type="PIRSF" id="PIRSF003314">
    <property type="entry name" value="IPP_isomerase"/>
    <property type="match status" value="1"/>
</dbReference>
<comment type="subunit">
    <text evidence="10 11">Homooctamer. Dimer of tetramers.</text>
</comment>
<evidence type="ECO:0000256" key="8">
    <source>
        <dbReference type="ARBA" id="ARBA00023229"/>
    </source>
</evidence>
<comment type="function">
    <text evidence="11">Involved in the biosynthesis of isoprenoids. Catalyzes the 1,3-allylic rearrangement of the homoallylic substrate isopentenyl (IPP) to its allylic isomer, dimethylallyl diphosphate (DMAPP).</text>
</comment>
<evidence type="ECO:0000256" key="6">
    <source>
        <dbReference type="ARBA" id="ARBA00022842"/>
    </source>
</evidence>
<dbReference type="NCBIfam" id="TIGR02151">
    <property type="entry name" value="IPP_isom_2"/>
    <property type="match status" value="1"/>
</dbReference>